<comment type="caution">
    <text evidence="5">The sequence shown here is derived from an EMBL/GenBank/DDBJ whole genome shotgun (WGS) entry which is preliminary data.</text>
</comment>
<dbReference type="PANTHER" id="PTHR33393">
    <property type="entry name" value="POLYGLUTAMINE SYNTHESIS ACCESSORY PROTEIN RV0574C-RELATED"/>
    <property type="match status" value="1"/>
</dbReference>
<accession>A0A559K3F9</accession>
<evidence type="ECO:0000256" key="3">
    <source>
        <dbReference type="SAM" id="Phobius"/>
    </source>
</evidence>
<dbReference type="Pfam" id="PF09587">
    <property type="entry name" value="PGA_cap"/>
    <property type="match status" value="1"/>
</dbReference>
<proteinExistence type="inferred from homology"/>
<dbReference type="SUPFAM" id="SSF56300">
    <property type="entry name" value="Metallo-dependent phosphatases"/>
    <property type="match status" value="1"/>
</dbReference>
<dbReference type="EMBL" id="VNJI01000050">
    <property type="protein sequence ID" value="TVY06668.1"/>
    <property type="molecule type" value="Genomic_DNA"/>
</dbReference>
<reference evidence="5 6" key="1">
    <citation type="submission" date="2019-07" db="EMBL/GenBank/DDBJ databases">
        <authorList>
            <person name="Kim J."/>
        </authorList>
    </citation>
    <scope>NUCLEOTIDE SEQUENCE [LARGE SCALE GENOMIC DNA]</scope>
    <source>
        <strain evidence="5 6">JC52</strain>
    </source>
</reference>
<dbReference type="PANTHER" id="PTHR33393:SF13">
    <property type="entry name" value="PGA BIOSYNTHESIS PROTEIN CAPA"/>
    <property type="match status" value="1"/>
</dbReference>
<keyword evidence="3" id="KW-0812">Transmembrane</keyword>
<evidence type="ECO:0000313" key="5">
    <source>
        <dbReference type="EMBL" id="TVY06668.1"/>
    </source>
</evidence>
<dbReference type="Gene3D" id="3.60.21.10">
    <property type="match status" value="1"/>
</dbReference>
<dbReference type="InterPro" id="IPR052169">
    <property type="entry name" value="CW_Biosynth-Accessory"/>
</dbReference>
<feature type="region of interest" description="Disordered" evidence="2">
    <location>
        <begin position="34"/>
        <end position="78"/>
    </location>
</feature>
<evidence type="ECO:0000256" key="2">
    <source>
        <dbReference type="SAM" id="MobiDB-lite"/>
    </source>
</evidence>
<name>A0A559K3F9_9BACL</name>
<evidence type="ECO:0000313" key="6">
    <source>
        <dbReference type="Proteomes" id="UP000317036"/>
    </source>
</evidence>
<protein>
    <submittedName>
        <fullName evidence="5">CapA family protein</fullName>
    </submittedName>
</protein>
<dbReference type="Proteomes" id="UP000317036">
    <property type="component" value="Unassembled WGS sequence"/>
</dbReference>
<dbReference type="SMART" id="SM00854">
    <property type="entry name" value="PGA_cap"/>
    <property type="match status" value="1"/>
</dbReference>
<gene>
    <name evidence="5" type="ORF">FPZ49_27875</name>
</gene>
<dbReference type="InterPro" id="IPR019079">
    <property type="entry name" value="Capsule_synth_CapA"/>
</dbReference>
<feature type="compositionally biased region" description="Low complexity" evidence="2">
    <location>
        <begin position="52"/>
        <end position="66"/>
    </location>
</feature>
<keyword evidence="3" id="KW-1133">Transmembrane helix</keyword>
<sequence>MQRTQWLKIGLLTVITIGAFAYLIQYLDRPSGQAPGEVAAEARGSGGGAGGTKSSPTVPPSAVSTVDAGKPADPKPPETQVKLSFVGDVMFASKVEELLQKNGYDYPFKYVKQYLEKADIAVANLETPITTRGSAQSKEYVYRSSPAALPELKKAGIDLVNLANNHSMDYGPDSLLDTLDHLDGQSLLHVGAGRTLQDAYKPVIVEQQGIKVAFLGFSRVVPEASWYAAKAKPGIAGTYDAKLPLEAIAAARAEADLVVVISHWGEERKERPNKTQTDLAHQYIDQGADLVIASHPHVLQGFEQYKGKWIAYSLGNFIFTTNENAETWDSMILEAACTKARACSLSMVPILTKWAQPIRMVEEDGRKLFERMSQLSINAKVDTEGRIEQGPLNLFATDPVKSPAEPSGVRTGTGGGTGAAGNGSGSGSTSSGSTAKPSTEPGKKSEPPKSGETPGKAVEPPKKPTSSEPAAKPSQTPKSTETAPKQQPSSVPDTKKTTE</sequence>
<feature type="compositionally biased region" description="Polar residues" evidence="2">
    <location>
        <begin position="464"/>
        <end position="492"/>
    </location>
</feature>
<feature type="compositionally biased region" description="Gly residues" evidence="2">
    <location>
        <begin position="411"/>
        <end position="426"/>
    </location>
</feature>
<feature type="domain" description="Capsule synthesis protein CapA" evidence="4">
    <location>
        <begin position="82"/>
        <end position="321"/>
    </location>
</feature>
<organism evidence="5 6">
    <name type="scientific">Paenibacillus cremeus</name>
    <dbReference type="NCBI Taxonomy" id="2163881"/>
    <lineage>
        <taxon>Bacteria</taxon>
        <taxon>Bacillati</taxon>
        <taxon>Bacillota</taxon>
        <taxon>Bacilli</taxon>
        <taxon>Bacillales</taxon>
        <taxon>Paenibacillaceae</taxon>
        <taxon>Paenibacillus</taxon>
    </lineage>
</organism>
<evidence type="ECO:0000256" key="1">
    <source>
        <dbReference type="ARBA" id="ARBA00005662"/>
    </source>
</evidence>
<keyword evidence="3" id="KW-0472">Membrane</keyword>
<dbReference type="CDD" id="cd07381">
    <property type="entry name" value="MPP_CapA"/>
    <property type="match status" value="1"/>
</dbReference>
<keyword evidence="6" id="KW-1185">Reference proteome</keyword>
<dbReference type="AlphaFoldDB" id="A0A559K3F9"/>
<feature type="region of interest" description="Disordered" evidence="2">
    <location>
        <begin position="390"/>
        <end position="499"/>
    </location>
</feature>
<comment type="similarity">
    <text evidence="1">Belongs to the CapA family.</text>
</comment>
<feature type="transmembrane region" description="Helical" evidence="3">
    <location>
        <begin position="6"/>
        <end position="24"/>
    </location>
</feature>
<evidence type="ECO:0000259" key="4">
    <source>
        <dbReference type="SMART" id="SM00854"/>
    </source>
</evidence>
<dbReference type="InterPro" id="IPR029052">
    <property type="entry name" value="Metallo-depent_PP-like"/>
</dbReference>
<dbReference type="OrthoDB" id="9810906at2"/>